<feature type="non-terminal residue" evidence="20">
    <location>
        <position position="1"/>
    </location>
</feature>
<dbReference type="GO" id="GO:0046872">
    <property type="term" value="F:metal ion binding"/>
    <property type="evidence" value="ECO:0007669"/>
    <property type="project" value="UniProtKB-KW"/>
</dbReference>
<keyword evidence="14" id="KW-0694">RNA-binding</keyword>
<evidence type="ECO:0000313" key="21">
    <source>
        <dbReference type="Proteomes" id="UP000305222"/>
    </source>
</evidence>
<dbReference type="Gene3D" id="3.30.930.10">
    <property type="entry name" value="Bira Bifunctional Protein, Domain 2"/>
    <property type="match status" value="1"/>
</dbReference>
<dbReference type="PROSITE" id="PS51447">
    <property type="entry name" value="FDX_ACB"/>
    <property type="match status" value="1"/>
</dbReference>
<name>A0A4U3AXF5_9BACI</name>
<evidence type="ECO:0000256" key="14">
    <source>
        <dbReference type="ARBA" id="ARBA00022884"/>
    </source>
</evidence>
<organism evidence="20 21">
    <name type="scientific">Bacillus wiedmannii</name>
    <dbReference type="NCBI Taxonomy" id="1890302"/>
    <lineage>
        <taxon>Bacteria</taxon>
        <taxon>Bacillati</taxon>
        <taxon>Bacillota</taxon>
        <taxon>Bacilli</taxon>
        <taxon>Bacillales</taxon>
        <taxon>Bacillaceae</taxon>
        <taxon>Bacillus</taxon>
        <taxon>Bacillus cereus group</taxon>
    </lineage>
</organism>
<sequence>ILESQLSKEEQHLAGVMTGLALHHAWQGEKKVVDFFVVKGVLEGLFDVLGVSNQITYAPAKREGMHPGRTADIVLDGEVIGFIGQLHPEAEKQLDVKNTFVFELSLVKVFGADAEETYYSAIPRFPSMTRDMAVVVTKETKAGEMKQVIAEAGGELLKDVALFDLYEGEKMEEGKKSLAFSMTYFDAERTLTDEEVTEAHNRVLTTVEEKFGAELRK</sequence>
<comment type="cofactor">
    <cofactor evidence="1">
        <name>Mg(2+)</name>
        <dbReference type="ChEBI" id="CHEBI:18420"/>
    </cofactor>
</comment>
<dbReference type="GO" id="GO:0140096">
    <property type="term" value="F:catalytic activity, acting on a protein"/>
    <property type="evidence" value="ECO:0007669"/>
    <property type="project" value="UniProtKB-ARBA"/>
</dbReference>
<dbReference type="GO" id="GO:0004826">
    <property type="term" value="F:phenylalanine-tRNA ligase activity"/>
    <property type="evidence" value="ECO:0007669"/>
    <property type="project" value="UniProtKB-EC"/>
</dbReference>
<keyword evidence="13" id="KW-0460">Magnesium</keyword>
<evidence type="ECO:0000256" key="2">
    <source>
        <dbReference type="ARBA" id="ARBA00004496"/>
    </source>
</evidence>
<dbReference type="GO" id="GO:0016740">
    <property type="term" value="F:transferase activity"/>
    <property type="evidence" value="ECO:0007669"/>
    <property type="project" value="UniProtKB-ARBA"/>
</dbReference>
<dbReference type="Gene3D" id="3.30.70.380">
    <property type="entry name" value="Ferrodoxin-fold anticodon-binding domain"/>
    <property type="match status" value="1"/>
</dbReference>
<comment type="subunit">
    <text evidence="4">Tetramer of two alpha and two beta subunits.</text>
</comment>
<evidence type="ECO:0000313" key="20">
    <source>
        <dbReference type="EMBL" id="TKI93784.1"/>
    </source>
</evidence>
<keyword evidence="8" id="KW-0820">tRNA-binding</keyword>
<keyword evidence="12" id="KW-0067">ATP-binding</keyword>
<protein>
    <recommendedName>
        <fullName evidence="6">Phenylalanine--tRNA ligase beta subunit</fullName>
        <ecNumber evidence="5">6.1.1.20</ecNumber>
    </recommendedName>
    <alternativeName>
        <fullName evidence="17">Phenylalanyl-tRNA synthetase beta subunit</fullName>
    </alternativeName>
</protein>
<dbReference type="EMBL" id="SZON01000839">
    <property type="protein sequence ID" value="TKI93784.1"/>
    <property type="molecule type" value="Genomic_DNA"/>
</dbReference>
<dbReference type="GO" id="GO:0005737">
    <property type="term" value="C:cytoplasm"/>
    <property type="evidence" value="ECO:0007669"/>
    <property type="project" value="UniProtKB-SubCell"/>
</dbReference>
<dbReference type="AlphaFoldDB" id="A0A4U3AXF5"/>
<reference evidence="20 21" key="1">
    <citation type="journal article" date="2019" name="Environ. Microbiol.">
        <title>An active ?-lactamase is a part of an orchestrated cell wall stress resistance network of Bacillus subtilis and related rhizosphere species.</title>
        <authorList>
            <person name="Bucher T."/>
            <person name="Keren-Paz A."/>
            <person name="Hausser J."/>
            <person name="Olender T."/>
            <person name="Cytryn E."/>
            <person name="Kolodkin-Gal I."/>
        </authorList>
    </citation>
    <scope>NUCLEOTIDE SEQUENCE [LARGE SCALE GENOMIC DNA]</scope>
    <source>
        <strain evidence="20 21">I5</strain>
    </source>
</reference>
<evidence type="ECO:0000256" key="1">
    <source>
        <dbReference type="ARBA" id="ARBA00001946"/>
    </source>
</evidence>
<evidence type="ECO:0000256" key="12">
    <source>
        <dbReference type="ARBA" id="ARBA00022840"/>
    </source>
</evidence>
<evidence type="ECO:0000256" key="13">
    <source>
        <dbReference type="ARBA" id="ARBA00022842"/>
    </source>
</evidence>
<keyword evidence="10" id="KW-0479">Metal-binding</keyword>
<dbReference type="InterPro" id="IPR045864">
    <property type="entry name" value="aa-tRNA-synth_II/BPL/LPL"/>
</dbReference>
<dbReference type="SMART" id="SM00896">
    <property type="entry name" value="FDX-ACB"/>
    <property type="match status" value="1"/>
</dbReference>
<evidence type="ECO:0000256" key="17">
    <source>
        <dbReference type="ARBA" id="ARBA00033189"/>
    </source>
</evidence>
<keyword evidence="15" id="KW-0648">Protein biosynthesis</keyword>
<dbReference type="EC" id="6.1.1.20" evidence="5"/>
<keyword evidence="9 20" id="KW-0436">Ligase</keyword>
<dbReference type="InterPro" id="IPR041616">
    <property type="entry name" value="PheRS_beta_core"/>
</dbReference>
<evidence type="ECO:0000256" key="8">
    <source>
        <dbReference type="ARBA" id="ARBA00022555"/>
    </source>
</evidence>
<dbReference type="GO" id="GO:0005524">
    <property type="term" value="F:ATP binding"/>
    <property type="evidence" value="ECO:0007669"/>
    <property type="project" value="UniProtKB-KW"/>
</dbReference>
<comment type="catalytic activity">
    <reaction evidence="18">
        <text>tRNA(Phe) + L-phenylalanine + ATP = L-phenylalanyl-tRNA(Phe) + AMP + diphosphate + H(+)</text>
        <dbReference type="Rhea" id="RHEA:19413"/>
        <dbReference type="Rhea" id="RHEA-COMP:9668"/>
        <dbReference type="Rhea" id="RHEA-COMP:9699"/>
        <dbReference type="ChEBI" id="CHEBI:15378"/>
        <dbReference type="ChEBI" id="CHEBI:30616"/>
        <dbReference type="ChEBI" id="CHEBI:33019"/>
        <dbReference type="ChEBI" id="CHEBI:58095"/>
        <dbReference type="ChEBI" id="CHEBI:78442"/>
        <dbReference type="ChEBI" id="CHEBI:78531"/>
        <dbReference type="ChEBI" id="CHEBI:456215"/>
        <dbReference type="EC" id="6.1.1.20"/>
    </reaction>
</comment>
<evidence type="ECO:0000256" key="5">
    <source>
        <dbReference type="ARBA" id="ARBA00012814"/>
    </source>
</evidence>
<gene>
    <name evidence="20" type="primary">pheT</name>
    <name evidence="20" type="ORF">FC699_17080</name>
</gene>
<keyword evidence="16" id="KW-0030">Aminoacyl-tRNA synthetase</keyword>
<dbReference type="SUPFAM" id="SSF54991">
    <property type="entry name" value="Anticodon-binding domain of PheRS"/>
    <property type="match status" value="1"/>
</dbReference>
<accession>A0A4U3AXF5</accession>
<evidence type="ECO:0000256" key="7">
    <source>
        <dbReference type="ARBA" id="ARBA00022490"/>
    </source>
</evidence>
<dbReference type="GO" id="GO:0000049">
    <property type="term" value="F:tRNA binding"/>
    <property type="evidence" value="ECO:0007669"/>
    <property type="project" value="UniProtKB-KW"/>
</dbReference>
<comment type="caution">
    <text evidence="20">The sequence shown here is derived from an EMBL/GenBank/DDBJ whole genome shotgun (WGS) entry which is preliminary data.</text>
</comment>
<dbReference type="GO" id="GO:0006412">
    <property type="term" value="P:translation"/>
    <property type="evidence" value="ECO:0007669"/>
    <property type="project" value="UniProtKB-KW"/>
</dbReference>
<evidence type="ECO:0000256" key="3">
    <source>
        <dbReference type="ARBA" id="ARBA00008653"/>
    </source>
</evidence>
<feature type="domain" description="FDX-ACB" evidence="19">
    <location>
        <begin position="123"/>
        <end position="216"/>
    </location>
</feature>
<comment type="similarity">
    <text evidence="3">Belongs to the phenylalanyl-tRNA synthetase beta subunit family. Type 1 subfamily.</text>
</comment>
<evidence type="ECO:0000256" key="15">
    <source>
        <dbReference type="ARBA" id="ARBA00022917"/>
    </source>
</evidence>
<keyword evidence="7" id="KW-0963">Cytoplasm</keyword>
<dbReference type="Pfam" id="PF03147">
    <property type="entry name" value="FDX-ACB"/>
    <property type="match status" value="1"/>
</dbReference>
<dbReference type="InterPro" id="IPR036690">
    <property type="entry name" value="Fdx_antiC-bd_sf"/>
</dbReference>
<evidence type="ECO:0000256" key="4">
    <source>
        <dbReference type="ARBA" id="ARBA00011209"/>
    </source>
</evidence>
<evidence type="ECO:0000256" key="10">
    <source>
        <dbReference type="ARBA" id="ARBA00022723"/>
    </source>
</evidence>
<evidence type="ECO:0000259" key="19">
    <source>
        <dbReference type="PROSITE" id="PS51447"/>
    </source>
</evidence>
<dbReference type="Pfam" id="PF17759">
    <property type="entry name" value="tRNA_synthFbeta"/>
    <property type="match status" value="1"/>
</dbReference>
<evidence type="ECO:0000256" key="18">
    <source>
        <dbReference type="ARBA" id="ARBA00049255"/>
    </source>
</evidence>
<keyword evidence="11" id="KW-0547">Nucleotide-binding</keyword>
<dbReference type="Proteomes" id="UP000305222">
    <property type="component" value="Unassembled WGS sequence"/>
</dbReference>
<dbReference type="FunFam" id="3.30.70.380:FF:000001">
    <property type="entry name" value="Phenylalanine--tRNA ligase beta subunit"/>
    <property type="match status" value="1"/>
</dbReference>
<evidence type="ECO:0000256" key="11">
    <source>
        <dbReference type="ARBA" id="ARBA00022741"/>
    </source>
</evidence>
<dbReference type="SUPFAM" id="SSF55681">
    <property type="entry name" value="Class II aaRS and biotin synthetases"/>
    <property type="match status" value="1"/>
</dbReference>
<comment type="subcellular location">
    <subcellularLocation>
        <location evidence="2">Cytoplasm</location>
    </subcellularLocation>
</comment>
<evidence type="ECO:0000256" key="6">
    <source>
        <dbReference type="ARBA" id="ARBA00017032"/>
    </source>
</evidence>
<proteinExistence type="inferred from homology"/>
<dbReference type="InterPro" id="IPR005121">
    <property type="entry name" value="Fdx_antiC-bd"/>
</dbReference>
<evidence type="ECO:0000256" key="9">
    <source>
        <dbReference type="ARBA" id="ARBA00022598"/>
    </source>
</evidence>
<evidence type="ECO:0000256" key="16">
    <source>
        <dbReference type="ARBA" id="ARBA00023146"/>
    </source>
</evidence>